<protein>
    <submittedName>
        <fullName evidence="2">Putative ABC-type exoprotein transport system permease subunit</fullName>
    </submittedName>
</protein>
<feature type="transmembrane region" description="Helical" evidence="1">
    <location>
        <begin position="107"/>
        <end position="131"/>
    </location>
</feature>
<comment type="caution">
    <text evidence="2">The sequence shown here is derived from an EMBL/GenBank/DDBJ whole genome shotgun (WGS) entry which is preliminary data.</text>
</comment>
<proteinExistence type="predicted"/>
<organism evidence="2 3">
    <name type="scientific">Microbacterium marinum</name>
    <dbReference type="NCBI Taxonomy" id="421115"/>
    <lineage>
        <taxon>Bacteria</taxon>
        <taxon>Bacillati</taxon>
        <taxon>Actinomycetota</taxon>
        <taxon>Actinomycetes</taxon>
        <taxon>Micrococcales</taxon>
        <taxon>Microbacteriaceae</taxon>
        <taxon>Microbacterium</taxon>
    </lineage>
</organism>
<keyword evidence="1" id="KW-0472">Membrane</keyword>
<accession>A0A7W7FJS5</accession>
<sequence length="132" mass="13803">MSTLETTIDAAPAGPRRVPRITPFIRVLVGFNVATIVASVVGYVANLNLLSFMFPQAAVFFPGAWALNSYYGTIGIWFFVMAIAFFVAGVAALAAPAGHRGVAAFRAVTICGFVVACIVLVITGGLSLISFS</sequence>
<evidence type="ECO:0000313" key="2">
    <source>
        <dbReference type="EMBL" id="MBB4667715.1"/>
    </source>
</evidence>
<dbReference type="AlphaFoldDB" id="A0A7W7FJS5"/>
<keyword evidence="1" id="KW-0812">Transmembrane</keyword>
<keyword evidence="3" id="KW-1185">Reference proteome</keyword>
<feature type="transmembrane region" description="Helical" evidence="1">
    <location>
        <begin position="74"/>
        <end position="95"/>
    </location>
</feature>
<reference evidence="2 3" key="1">
    <citation type="submission" date="2020-08" db="EMBL/GenBank/DDBJ databases">
        <title>Sequencing the genomes of 1000 actinobacteria strains.</title>
        <authorList>
            <person name="Klenk H.-P."/>
        </authorList>
    </citation>
    <scope>NUCLEOTIDE SEQUENCE [LARGE SCALE GENOMIC DNA]</scope>
    <source>
        <strain evidence="2 3">DSM 24947</strain>
    </source>
</reference>
<dbReference type="EMBL" id="JACHMD010000001">
    <property type="protein sequence ID" value="MBB4667715.1"/>
    <property type="molecule type" value="Genomic_DNA"/>
</dbReference>
<evidence type="ECO:0000256" key="1">
    <source>
        <dbReference type="SAM" id="Phobius"/>
    </source>
</evidence>
<evidence type="ECO:0000313" key="3">
    <source>
        <dbReference type="Proteomes" id="UP000573729"/>
    </source>
</evidence>
<dbReference type="Proteomes" id="UP000573729">
    <property type="component" value="Unassembled WGS sequence"/>
</dbReference>
<gene>
    <name evidence="2" type="ORF">BKA24_002424</name>
</gene>
<keyword evidence="1" id="KW-1133">Transmembrane helix</keyword>
<dbReference type="RefSeq" id="WP_184218532.1">
    <property type="nucleotide sequence ID" value="NZ_JACHMD010000001.1"/>
</dbReference>
<feature type="transmembrane region" description="Helical" evidence="1">
    <location>
        <begin position="24"/>
        <end position="45"/>
    </location>
</feature>
<name>A0A7W7FJS5_9MICO</name>